<evidence type="ECO:0000313" key="5">
    <source>
        <dbReference type="Proteomes" id="UP000232163"/>
    </source>
</evidence>
<organism evidence="4 5">
    <name type="scientific">Phyllobacterium zundukense</name>
    <dbReference type="NCBI Taxonomy" id="1867719"/>
    <lineage>
        <taxon>Bacteria</taxon>
        <taxon>Pseudomonadati</taxon>
        <taxon>Pseudomonadota</taxon>
        <taxon>Alphaproteobacteria</taxon>
        <taxon>Hyphomicrobiales</taxon>
        <taxon>Phyllobacteriaceae</taxon>
        <taxon>Phyllobacterium</taxon>
    </lineage>
</organism>
<dbReference type="KEGG" id="pht:BLM14_07145"/>
<dbReference type="InterPro" id="IPR050261">
    <property type="entry name" value="FrsA_esterase"/>
</dbReference>
<keyword evidence="5" id="KW-1185">Reference proteome</keyword>
<dbReference type="Proteomes" id="UP000232163">
    <property type="component" value="Unassembled WGS sequence"/>
</dbReference>
<evidence type="ECO:0000256" key="1">
    <source>
        <dbReference type="ARBA" id="ARBA00022801"/>
    </source>
</evidence>
<evidence type="ECO:0000259" key="3">
    <source>
        <dbReference type="Pfam" id="PF01738"/>
    </source>
</evidence>
<dbReference type="InterPro" id="IPR002925">
    <property type="entry name" value="Dienelactn_hydro"/>
</dbReference>
<feature type="chain" id="PRO_5014757514" description="Dienelactone hydrolase domain-containing protein" evidence="2">
    <location>
        <begin position="20"/>
        <end position="318"/>
    </location>
</feature>
<protein>
    <recommendedName>
        <fullName evidence="3">Dienelactone hydrolase domain-containing protein</fullName>
    </recommendedName>
</protein>
<proteinExistence type="predicted"/>
<dbReference type="PANTHER" id="PTHR22946:SF9">
    <property type="entry name" value="POLYKETIDE TRANSFERASE AF380"/>
    <property type="match status" value="1"/>
</dbReference>
<dbReference type="GO" id="GO:0052689">
    <property type="term" value="F:carboxylic ester hydrolase activity"/>
    <property type="evidence" value="ECO:0007669"/>
    <property type="project" value="UniProtKB-ARBA"/>
</dbReference>
<evidence type="ECO:0000313" key="4">
    <source>
        <dbReference type="EMBL" id="PIO43753.1"/>
    </source>
</evidence>
<evidence type="ECO:0000256" key="2">
    <source>
        <dbReference type="SAM" id="SignalP"/>
    </source>
</evidence>
<keyword evidence="2" id="KW-0732">Signal</keyword>
<reference evidence="4 5" key="1">
    <citation type="journal article" date="2017" name="Int J Environ Stud">
        <title>Does the Miocene-Pliocene relict legume Oxytropis triphylla form nitrogen-fixing nodules with a combination of bacterial strains?</title>
        <authorList>
            <person name="Safronova V."/>
            <person name="Belimov A."/>
            <person name="Sazanova A."/>
            <person name="Kuznetsova I."/>
            <person name="Popova J."/>
            <person name="Andronov E."/>
            <person name="Verkhozina A."/>
            <person name="Tikhonovich I."/>
        </authorList>
    </citation>
    <scope>NUCLEOTIDE SEQUENCE [LARGE SCALE GENOMIC DNA]</scope>
    <source>
        <strain evidence="4 5">Tri-38</strain>
    </source>
</reference>
<dbReference type="InterPro" id="IPR029058">
    <property type="entry name" value="AB_hydrolase_fold"/>
</dbReference>
<dbReference type="EMBL" id="MZMT01000037">
    <property type="protein sequence ID" value="PIO43753.1"/>
    <property type="molecule type" value="Genomic_DNA"/>
</dbReference>
<feature type="domain" description="Dienelactone hydrolase" evidence="3">
    <location>
        <begin position="123"/>
        <end position="300"/>
    </location>
</feature>
<feature type="signal peptide" evidence="2">
    <location>
        <begin position="1"/>
        <end position="19"/>
    </location>
</feature>
<accession>A0A2N9VW85</accession>
<dbReference type="AlphaFoldDB" id="A0A2N9VW85"/>
<gene>
    <name evidence="4" type="ORF">B5P45_17530</name>
</gene>
<dbReference type="PANTHER" id="PTHR22946">
    <property type="entry name" value="DIENELACTONE HYDROLASE DOMAIN-CONTAINING PROTEIN-RELATED"/>
    <property type="match status" value="1"/>
</dbReference>
<dbReference type="OrthoDB" id="3647650at2"/>
<dbReference type="SUPFAM" id="SSF53474">
    <property type="entry name" value="alpha/beta-Hydrolases"/>
    <property type="match status" value="1"/>
</dbReference>
<name>A0A2N9VW85_9HYPH</name>
<sequence length="318" mass="34360">MRLGILFIYLSMGPFYASAAFALEDRLVVNSRTLAEDDFLRGNTTAGTPVTLSGNLSGPEGVNKLPVVILLHGTDGPGSGAVWAWERFLNSIDIATLSLDSYTGRSLTQASTDQSLFGQFTQIYDAYRAADALADHPKIDTTRIALMGFSRGGNAALYSAMTRFQKTFGPSKGRIVAHLPFYPACNFQLVGELEVADAPIREFHGTDDDWTPAAPCRSYIDRLAAAGEDATMTEYKGAIHAFDSPRNPARFTDSDNQTSRNCMRTEVDGKLLNAATGRPFSYSDACVEFGPSSQYNDAAATAAQAAVKAFLEEVFGRN</sequence>
<dbReference type="Gene3D" id="3.40.50.1820">
    <property type="entry name" value="alpha/beta hydrolase"/>
    <property type="match status" value="1"/>
</dbReference>
<comment type="caution">
    <text evidence="4">The sequence shown here is derived from an EMBL/GenBank/DDBJ whole genome shotgun (WGS) entry which is preliminary data.</text>
</comment>
<dbReference type="Pfam" id="PF01738">
    <property type="entry name" value="DLH"/>
    <property type="match status" value="1"/>
</dbReference>
<keyword evidence="1" id="KW-0378">Hydrolase</keyword>